<accession>A0A4R2EWG4</accession>
<name>A0A4R2EWG4_9BACT</name>
<evidence type="ECO:0000256" key="1">
    <source>
        <dbReference type="SAM" id="MobiDB-lite"/>
    </source>
</evidence>
<dbReference type="OrthoDB" id="1149788at2"/>
<dbReference type="Proteomes" id="UP000294830">
    <property type="component" value="Unassembled WGS sequence"/>
</dbReference>
<evidence type="ECO:0000259" key="2">
    <source>
        <dbReference type="Pfam" id="PF02602"/>
    </source>
</evidence>
<dbReference type="AlphaFoldDB" id="A0A4R2EWG4"/>
<organism evidence="3 4">
    <name type="scientific">Acetobacteroides hydrogenigenes</name>
    <dbReference type="NCBI Taxonomy" id="979970"/>
    <lineage>
        <taxon>Bacteria</taxon>
        <taxon>Pseudomonadati</taxon>
        <taxon>Bacteroidota</taxon>
        <taxon>Bacteroidia</taxon>
        <taxon>Bacteroidales</taxon>
        <taxon>Rikenellaceae</taxon>
        <taxon>Acetobacteroides</taxon>
    </lineage>
</organism>
<feature type="region of interest" description="Disordered" evidence="1">
    <location>
        <begin position="1"/>
        <end position="21"/>
    </location>
</feature>
<gene>
    <name evidence="3" type="ORF">CLV25_102129</name>
</gene>
<dbReference type="SUPFAM" id="SSF69618">
    <property type="entry name" value="HemD-like"/>
    <property type="match status" value="1"/>
</dbReference>
<sequence length="250" mass="28407">MKVKRVLISQPDPGSEKSPYQDTAEKYGLKIDFRPFIQVEGVNAKEFRQQKIDILAHTAVIFTARTAIDHFFRICEELRITVPETMKYFCISESIALYLQKYIVYRKRKIFFGNGKFEDLMDSIVKHKDEKFLLPLSDIHKPEIPKALDKSKITYSKSILFKTVSSDLSDLSLDKYDLVIFYSPAGITSLKENFPAFEQGEKKIGAFGPATSKAVKDAGLSLDIEAPTPEAPSMAKALELFVKKNHKDNK</sequence>
<comment type="caution">
    <text evidence="3">The sequence shown here is derived from an EMBL/GenBank/DDBJ whole genome shotgun (WGS) entry which is preliminary data.</text>
</comment>
<dbReference type="GO" id="GO:0004852">
    <property type="term" value="F:uroporphyrinogen-III synthase activity"/>
    <property type="evidence" value="ECO:0007669"/>
    <property type="project" value="InterPro"/>
</dbReference>
<proteinExistence type="predicted"/>
<feature type="domain" description="Tetrapyrrole biosynthesis uroporphyrinogen III synthase" evidence="2">
    <location>
        <begin position="20"/>
        <end position="235"/>
    </location>
</feature>
<keyword evidence="4" id="KW-1185">Reference proteome</keyword>
<dbReference type="EMBL" id="SLWB01000002">
    <property type="protein sequence ID" value="TCN72166.1"/>
    <property type="molecule type" value="Genomic_DNA"/>
</dbReference>
<dbReference type="InterPro" id="IPR003754">
    <property type="entry name" value="4pyrrol_synth_uPrphyn_synth"/>
</dbReference>
<evidence type="ECO:0000313" key="3">
    <source>
        <dbReference type="EMBL" id="TCN72166.1"/>
    </source>
</evidence>
<dbReference type="Gene3D" id="3.40.50.10090">
    <property type="match status" value="2"/>
</dbReference>
<dbReference type="CDD" id="cd06578">
    <property type="entry name" value="HemD"/>
    <property type="match status" value="1"/>
</dbReference>
<evidence type="ECO:0000313" key="4">
    <source>
        <dbReference type="Proteomes" id="UP000294830"/>
    </source>
</evidence>
<dbReference type="InterPro" id="IPR036108">
    <property type="entry name" value="4pyrrol_syn_uPrphyn_synt_sf"/>
</dbReference>
<protein>
    <submittedName>
        <fullName evidence="3">Uroporphyrinogen-III synthase</fullName>
    </submittedName>
</protein>
<dbReference type="RefSeq" id="WP_131838233.1">
    <property type="nucleotide sequence ID" value="NZ_SLWB01000002.1"/>
</dbReference>
<reference evidence="3 4" key="1">
    <citation type="submission" date="2019-03" db="EMBL/GenBank/DDBJ databases">
        <title>Genomic Encyclopedia of Archaeal and Bacterial Type Strains, Phase II (KMG-II): from individual species to whole genera.</title>
        <authorList>
            <person name="Goeker M."/>
        </authorList>
    </citation>
    <scope>NUCLEOTIDE SEQUENCE [LARGE SCALE GENOMIC DNA]</scope>
    <source>
        <strain evidence="3 4">RL-C</strain>
    </source>
</reference>
<dbReference type="Pfam" id="PF02602">
    <property type="entry name" value="HEM4"/>
    <property type="match status" value="1"/>
</dbReference>
<dbReference type="GO" id="GO:0033014">
    <property type="term" value="P:tetrapyrrole biosynthetic process"/>
    <property type="evidence" value="ECO:0007669"/>
    <property type="project" value="InterPro"/>
</dbReference>